<sequence>MTNQLIGIAIILLTLVALTTEWKNPVPVKVKSDVKKH</sequence>
<protein>
    <submittedName>
        <fullName evidence="1">Uncharacterized protein</fullName>
    </submittedName>
</protein>
<dbReference type="AlphaFoldDB" id="I7J324"/>
<dbReference type="Proteomes" id="UP000009326">
    <property type="component" value="Unassembled WGS sequence"/>
</dbReference>
<proteinExistence type="predicted"/>
<comment type="caution">
    <text evidence="1">The sequence shown here is derived from an EMBL/GenBank/DDBJ whole genome shotgun (WGS) entry which is preliminary data.</text>
</comment>
<accession>I7J324</accession>
<organism evidence="1 2">
    <name type="scientific">Lactobacillus gigeriorum DSM 23908 = CRBIP 24.85</name>
    <dbReference type="NCBI Taxonomy" id="1423751"/>
    <lineage>
        <taxon>Bacteria</taxon>
        <taxon>Bacillati</taxon>
        <taxon>Bacillota</taxon>
        <taxon>Bacilli</taxon>
        <taxon>Lactobacillales</taxon>
        <taxon>Lactobacillaceae</taxon>
        <taxon>Lactobacillus</taxon>
    </lineage>
</organism>
<evidence type="ECO:0000313" key="2">
    <source>
        <dbReference type="Proteomes" id="UP000009326"/>
    </source>
</evidence>
<reference evidence="1 2" key="1">
    <citation type="submission" date="2012-06" db="EMBL/GenBank/DDBJ databases">
        <title>Draft genome sequence of Lactobacillus gigeriorum CRBIP 24.85T, isolated from chicken crop.</title>
        <authorList>
            <person name="Cousin S."/>
            <person name="Ma L."/>
            <person name="Creno S."/>
            <person name="Clermont D."/>
            <person name="Loux V."/>
            <person name="Bizet C."/>
            <person name="Bouchier C."/>
        </authorList>
    </citation>
    <scope>NUCLEOTIDE SEQUENCE [LARGE SCALE GENOMIC DNA]</scope>
    <source>
        <strain evidence="2">CRBIP 24.85T</strain>
    </source>
</reference>
<evidence type="ECO:0000313" key="1">
    <source>
        <dbReference type="EMBL" id="CCI87262.1"/>
    </source>
</evidence>
<name>I7J324_9LACO</name>
<gene>
    <name evidence="1" type="ORF">BN52_03640</name>
</gene>
<dbReference type="EMBL" id="CAKC01000059">
    <property type="protein sequence ID" value="CCI87262.1"/>
    <property type="molecule type" value="Genomic_DNA"/>
</dbReference>